<dbReference type="InterPro" id="IPR036280">
    <property type="entry name" value="Multihaem_cyt_sf"/>
</dbReference>
<dbReference type="GO" id="GO:0046872">
    <property type="term" value="F:metal ion binding"/>
    <property type="evidence" value="ECO:0007669"/>
    <property type="project" value="UniProtKB-KW"/>
</dbReference>
<dbReference type="AlphaFoldDB" id="Q021B0"/>
<evidence type="ECO:0000256" key="6">
    <source>
        <dbReference type="PROSITE-ProRule" id="PRU00433"/>
    </source>
</evidence>
<evidence type="ECO:0000256" key="3">
    <source>
        <dbReference type="ARBA" id="ARBA00022723"/>
    </source>
</evidence>
<feature type="domain" description="Cytochrome c" evidence="7">
    <location>
        <begin position="194"/>
        <end position="275"/>
    </location>
</feature>
<evidence type="ECO:0000256" key="1">
    <source>
        <dbReference type="ARBA" id="ARBA00022448"/>
    </source>
</evidence>
<dbReference type="InterPro" id="IPR009056">
    <property type="entry name" value="Cyt_c-like_dom"/>
</dbReference>
<protein>
    <submittedName>
        <fullName evidence="8">Monoheme cytochrome SoxX (Sulfur oxidation)</fullName>
    </submittedName>
</protein>
<dbReference type="Pfam" id="PF13442">
    <property type="entry name" value="Cytochrome_CBB3"/>
    <property type="match status" value="2"/>
</dbReference>
<dbReference type="EMBL" id="CP000473">
    <property type="protein sequence ID" value="ABJ84479.1"/>
    <property type="molecule type" value="Genomic_DNA"/>
</dbReference>
<evidence type="ECO:0000259" key="7">
    <source>
        <dbReference type="PROSITE" id="PS51007"/>
    </source>
</evidence>
<dbReference type="InterPro" id="IPR051811">
    <property type="entry name" value="Cytochrome_c550/c551-like"/>
</dbReference>
<dbReference type="STRING" id="234267.Acid_3506"/>
<dbReference type="InParanoid" id="Q021B0"/>
<reference evidence="8" key="1">
    <citation type="submission" date="2006-10" db="EMBL/GenBank/DDBJ databases">
        <title>Complete sequence of Solibacter usitatus Ellin6076.</title>
        <authorList>
            <consortium name="US DOE Joint Genome Institute"/>
            <person name="Copeland A."/>
            <person name="Lucas S."/>
            <person name="Lapidus A."/>
            <person name="Barry K."/>
            <person name="Detter J.C."/>
            <person name="Glavina del Rio T."/>
            <person name="Hammon N."/>
            <person name="Israni S."/>
            <person name="Dalin E."/>
            <person name="Tice H."/>
            <person name="Pitluck S."/>
            <person name="Thompson L.S."/>
            <person name="Brettin T."/>
            <person name="Bruce D."/>
            <person name="Han C."/>
            <person name="Tapia R."/>
            <person name="Gilna P."/>
            <person name="Schmutz J."/>
            <person name="Larimer F."/>
            <person name="Land M."/>
            <person name="Hauser L."/>
            <person name="Kyrpides N."/>
            <person name="Mikhailova N."/>
            <person name="Janssen P.H."/>
            <person name="Kuske C.R."/>
            <person name="Richardson P."/>
        </authorList>
    </citation>
    <scope>NUCLEOTIDE SEQUENCE</scope>
    <source>
        <strain evidence="8">Ellin6076</strain>
    </source>
</reference>
<dbReference type="KEGG" id="sus:Acid_3506"/>
<feature type="domain" description="Cytochrome c" evidence="7">
    <location>
        <begin position="310"/>
        <end position="481"/>
    </location>
</feature>
<dbReference type="GO" id="GO:0009055">
    <property type="term" value="F:electron transfer activity"/>
    <property type="evidence" value="ECO:0007669"/>
    <property type="project" value="InterPro"/>
</dbReference>
<dbReference type="PANTHER" id="PTHR37823">
    <property type="entry name" value="CYTOCHROME C-553-LIKE"/>
    <property type="match status" value="1"/>
</dbReference>
<accession>Q021B0</accession>
<dbReference type="InterPro" id="IPR036909">
    <property type="entry name" value="Cyt_c-like_dom_sf"/>
</dbReference>
<keyword evidence="2 6" id="KW-0349">Heme</keyword>
<dbReference type="PANTHER" id="PTHR37823:SF1">
    <property type="entry name" value="CYTOCHROME C-553-LIKE"/>
    <property type="match status" value="1"/>
</dbReference>
<dbReference type="eggNOG" id="COG2010">
    <property type="taxonomic scope" value="Bacteria"/>
</dbReference>
<dbReference type="HOGENOM" id="CLU_450471_0_0_0"/>
<name>Q021B0_SOLUE</name>
<feature type="domain" description="Cytochrome c" evidence="7">
    <location>
        <begin position="505"/>
        <end position="594"/>
    </location>
</feature>
<keyword evidence="3 6" id="KW-0479">Metal-binding</keyword>
<dbReference type="Gene3D" id="1.10.760.10">
    <property type="entry name" value="Cytochrome c-like domain"/>
    <property type="match status" value="4"/>
</dbReference>
<evidence type="ECO:0000256" key="5">
    <source>
        <dbReference type="ARBA" id="ARBA00023004"/>
    </source>
</evidence>
<organism evidence="8">
    <name type="scientific">Solibacter usitatus (strain Ellin6076)</name>
    <dbReference type="NCBI Taxonomy" id="234267"/>
    <lineage>
        <taxon>Bacteria</taxon>
        <taxon>Pseudomonadati</taxon>
        <taxon>Acidobacteriota</taxon>
        <taxon>Terriglobia</taxon>
        <taxon>Bryobacterales</taxon>
        <taxon>Solibacteraceae</taxon>
        <taxon>Candidatus Solibacter</taxon>
    </lineage>
</organism>
<evidence type="ECO:0000256" key="4">
    <source>
        <dbReference type="ARBA" id="ARBA00022982"/>
    </source>
</evidence>
<keyword evidence="4" id="KW-0249">Electron transport</keyword>
<evidence type="ECO:0000256" key="2">
    <source>
        <dbReference type="ARBA" id="ARBA00022617"/>
    </source>
</evidence>
<sequence>MEMTMRLPLAIASFIILIVHGLVFYDQFFHKWENYQTAYFDQAKSLAKTDLEKASIDARRPRIEQAIVTQFGDTRVDRCGTCHIAMDDPRFQGHAQPLRTHPYTASLGDTFVNGKWERRHKFSDFGCTVCHDGQGRGLKTEYSHGEDEFWNEPMTGYVTQATWRKEFRPHLKGKEYMQANCAQCHTEQDFPGTPLVQEGRKLFFSQNCYGCHKIEGLSEGTLAPDLTEAGKKFKVDYLWESIVDPTANLATSFMPKFNLTDDQVKALVIFLKSRRGMNFSETSLEHYRAALSVRKPDGSDTGGPELTGAALIDHGRQVIQDRACTACHRLGSNDGGIAPDLSYEGLVRDQQWVYDHFKNPRSRVPDSIMPSFRFTDGDFRAMSLYLTSLKTPPPAMIAADTYKTLCQRCHGEKGDGHGPIAWYLDPYPRDLTKAGFINSKSLDRLTNSVNKGVPGTSMPDWGNTLKPDQVKDLLQYVFTTFTKEPRRELKPVNVPDKNPVTLAAASVNDGERLFLQRCAGCHGRKADGKGPNSLDILPRPRNLRNTAFVDSVPDRRLFESILYGVQGTAMPSWIDYGLSQNDVGNLVNFIRSINAKTPERNLHATR</sequence>
<evidence type="ECO:0000313" key="8">
    <source>
        <dbReference type="EMBL" id="ABJ84479.1"/>
    </source>
</evidence>
<dbReference type="SUPFAM" id="SSF48695">
    <property type="entry name" value="Multiheme cytochromes"/>
    <property type="match status" value="1"/>
</dbReference>
<keyword evidence="5 6" id="KW-0408">Iron</keyword>
<dbReference type="GO" id="GO:0020037">
    <property type="term" value="F:heme binding"/>
    <property type="evidence" value="ECO:0007669"/>
    <property type="project" value="InterPro"/>
</dbReference>
<gene>
    <name evidence="8" type="ordered locus">Acid_3506</name>
</gene>
<dbReference type="SUPFAM" id="SSF46626">
    <property type="entry name" value="Cytochrome c"/>
    <property type="match status" value="3"/>
</dbReference>
<dbReference type="Pfam" id="PF00034">
    <property type="entry name" value="Cytochrom_C"/>
    <property type="match status" value="2"/>
</dbReference>
<proteinExistence type="predicted"/>
<dbReference type="PROSITE" id="PS51007">
    <property type="entry name" value="CYTC"/>
    <property type="match status" value="3"/>
</dbReference>
<keyword evidence="1" id="KW-0813">Transport</keyword>